<gene>
    <name evidence="1" type="ORF">FXN65_11105</name>
</gene>
<name>A0A5J6QIN1_9GAMM</name>
<accession>A0A5J6QIN1</accession>
<proteinExistence type="predicted"/>
<dbReference type="Proteomes" id="UP000327179">
    <property type="component" value="Chromosome"/>
</dbReference>
<protein>
    <submittedName>
        <fullName evidence="1">Uncharacterized protein</fullName>
    </submittedName>
</protein>
<organism evidence="1 2">
    <name type="scientific">Metapseudomonas lalkuanensis</name>
    <dbReference type="NCBI Taxonomy" id="2604832"/>
    <lineage>
        <taxon>Bacteria</taxon>
        <taxon>Pseudomonadati</taxon>
        <taxon>Pseudomonadota</taxon>
        <taxon>Gammaproteobacteria</taxon>
        <taxon>Pseudomonadales</taxon>
        <taxon>Pseudomonadaceae</taxon>
        <taxon>Metapseudomonas</taxon>
    </lineage>
</organism>
<keyword evidence="2" id="KW-1185">Reference proteome</keyword>
<evidence type="ECO:0000313" key="2">
    <source>
        <dbReference type="Proteomes" id="UP000327179"/>
    </source>
</evidence>
<dbReference type="RefSeq" id="WP_151133253.1">
    <property type="nucleotide sequence ID" value="NZ_CP043311.1"/>
</dbReference>
<reference evidence="1 2" key="1">
    <citation type="submission" date="2019-08" db="EMBL/GenBank/DDBJ databases">
        <title>Whole-genome Sequencing of e-waste polymer degrading bacterium Pseudomonas sp. strain PE08.</title>
        <authorList>
            <person name="Kirdat K."/>
            <person name="Debbarma P."/>
            <person name="Narawade N."/>
            <person name="Suyal D."/>
            <person name="Thorat V."/>
            <person name="Shouche Y."/>
            <person name="Goel R."/>
            <person name="Yadav A."/>
        </authorList>
    </citation>
    <scope>NUCLEOTIDE SEQUENCE [LARGE SCALE GENOMIC DNA]</scope>
    <source>
        <strain evidence="1 2">PE08</strain>
    </source>
</reference>
<dbReference type="KEGG" id="plal:FXN65_11105"/>
<evidence type="ECO:0000313" key="1">
    <source>
        <dbReference type="EMBL" id="QEY62598.1"/>
    </source>
</evidence>
<dbReference type="AlphaFoldDB" id="A0A5J6QIN1"/>
<sequence>MISAYFVVSRSSGNIIRITRRESPPDDTATVFNVPISTSSQKRYDSLYANGEDLISLQSVTWLARANNAKLQNSCRID</sequence>
<dbReference type="EMBL" id="CP043311">
    <property type="protein sequence ID" value="QEY62598.1"/>
    <property type="molecule type" value="Genomic_DNA"/>
</dbReference>